<dbReference type="NCBIfam" id="TIGR01635">
    <property type="entry name" value="tail_comp_S"/>
    <property type="match status" value="1"/>
</dbReference>
<comment type="caution">
    <text evidence="1">The sequence shown here is derived from an EMBL/GenBank/DDBJ whole genome shotgun (WGS) entry which is preliminary data.</text>
</comment>
<accession>A0A7X4W2J9</accession>
<reference evidence="1 2" key="1">
    <citation type="submission" date="2019-12" db="EMBL/GenBank/DDBJ databases">
        <title>Draft genome sequencing of Halomonas alimentaria DSM 15356.</title>
        <authorList>
            <person name="Pandiyan K."/>
            <person name="Kushwaha P."/>
            <person name="Gowdham M."/>
            <person name="Chakdar H."/>
            <person name="Singh A."/>
            <person name="Kumar M."/>
            <person name="Saxena A.K."/>
        </authorList>
    </citation>
    <scope>NUCLEOTIDE SEQUENCE [LARGE SCALE GENOMIC DNA]</scope>
    <source>
        <strain evidence="1 2">DSM 15356</strain>
    </source>
</reference>
<dbReference type="Pfam" id="PF05069">
    <property type="entry name" value="Phage_tail_S"/>
    <property type="match status" value="1"/>
</dbReference>
<dbReference type="AlphaFoldDB" id="A0A7X4W2J9"/>
<dbReference type="EMBL" id="WUTT01000001">
    <property type="protein sequence ID" value="NAW33235.1"/>
    <property type="molecule type" value="Genomic_DNA"/>
</dbReference>
<dbReference type="InterPro" id="IPR006522">
    <property type="entry name" value="Phage_virion_morphogenesis"/>
</dbReference>
<evidence type="ECO:0000313" key="2">
    <source>
        <dbReference type="Proteomes" id="UP000487929"/>
    </source>
</evidence>
<sequence>MAGARLQIELDARPVLSALAELAHRIDDPQPAFREIGEYLDMAHRDRWDAQRAPDGSPWAPLSDVTKARKKKNADRVLVLDGYLRDTLRYQESATELLFGTDRVYGAVHQFGARQGAFGTTARGGPIPWGDIPARPWLGIGSEDEQPILAILERHLMR</sequence>
<proteinExistence type="predicted"/>
<evidence type="ECO:0000313" key="1">
    <source>
        <dbReference type="EMBL" id="NAW33235.1"/>
    </source>
</evidence>
<keyword evidence="2" id="KW-1185">Reference proteome</keyword>
<gene>
    <name evidence="1" type="ORF">GRB96_02200</name>
</gene>
<protein>
    <submittedName>
        <fullName evidence="1">Phage virion morphogenesis protein</fullName>
    </submittedName>
</protein>
<dbReference type="Proteomes" id="UP000487929">
    <property type="component" value="Unassembled WGS sequence"/>
</dbReference>
<dbReference type="OrthoDB" id="2081253at2"/>
<organism evidence="1 2">
    <name type="scientific">Halomonas alimentaria</name>
    <dbReference type="NCBI Taxonomy" id="147248"/>
    <lineage>
        <taxon>Bacteria</taxon>
        <taxon>Pseudomonadati</taxon>
        <taxon>Pseudomonadota</taxon>
        <taxon>Gammaproteobacteria</taxon>
        <taxon>Oceanospirillales</taxon>
        <taxon>Halomonadaceae</taxon>
        <taxon>Halomonas</taxon>
    </lineage>
</organism>
<dbReference type="RefSeq" id="WP_161430245.1">
    <property type="nucleotide sequence ID" value="NZ_WUTT01000001.1"/>
</dbReference>
<name>A0A7X4W2J9_9GAMM</name>